<comment type="function">
    <text evidence="15">DNA-dependent ATPase and 5'-3' DNA helicase required for the maintenance of both mitochondrial and nuclear genome stability.</text>
</comment>
<dbReference type="InterPro" id="IPR049163">
    <property type="entry name" value="Pif1-like_2B_dom"/>
</dbReference>
<dbReference type="FunFam" id="3.40.50.300:FF:001226">
    <property type="entry name" value="ATP-dependent DNA helicase PIF1"/>
    <property type="match status" value="1"/>
</dbReference>
<dbReference type="AlphaFoldDB" id="A0A1B2JBB9"/>
<evidence type="ECO:0000256" key="4">
    <source>
        <dbReference type="ARBA" id="ARBA00022763"/>
    </source>
</evidence>
<dbReference type="OrthoDB" id="432234at2759"/>
<keyword evidence="19" id="KW-1185">Reference proteome</keyword>
<comment type="subunit">
    <text evidence="15">Monomer.</text>
</comment>
<sequence length="820" mass="92326">MYYNPFAASILTSRLTFFTRRMSVLGRPILSQADIEALEVSFTDDDKSEPSFDIDDDDLILLTLKNVHRSPLRKEQALHPSILETQRSEKVTITQTPSPDWHLFETTCIKKRKIHFPDPVSFDIEAQISTFSSSPIKASTNKANKENNEVIGRQLKETVPQESPVIDLTSNEEKPEVTTSTQRPSTPPRATSAPVVTTSIGVRNIHTVTASNAQPLNSKIHLMTQLPKPPGIFQFTQEDSQEIDDAQPKLVKPLVLSLEQEKVIQLAKQGLGIFYTGSAGTGKSVLLRNLIKELKEIHPQGTVGVAASTGLAACNIGGQTLHSFTGIGLGDADVTKLLTKIRRNKKVRSRWLDLEVLIIDEISMIDGNLLDKLNLIAQRLRKNKKPFGGIQLIVCGDFYQLPPVSKTQSAKFAFEADCWDEVVPITLKLSTIFRQRGDLEFIEMLNEVRNGRISSRIEAEFQKLNRPLPVDQGITPTELYPTREEVERSNKRRLDSIPNEPLIFKSYDTGSLKDEEQIQNMLSNFMAPKTLTLKKGAQVMMIKNVDATLVNGSVGKVLDFIDPDTYLFYKKLSNESSDLELDTIEEEIQAKILSNGKKSDASLKPSEKLISNASNLAKLDLDDSVFSFMKCIKSKKKTVSEDIRRKLEMINTLYKNSSGRRLPLVRFLTTDGETRDVLVEPEQFSINDIDEKPLASRVQLPLILAWSLSIHKSQGQTLNYARIDLRRVFEAGQAYVALSRAASRKGIQVLNFNKDKIRTNPQVEMFYQKIYTVDDAVEKAKVQQEKLLNDPLIHNEGREKGGNYERMAPNDIIKHLTRRR</sequence>
<dbReference type="PANTHER" id="PTHR47642:SF5">
    <property type="entry name" value="ATP-DEPENDENT DNA HELICASE"/>
    <property type="match status" value="1"/>
</dbReference>
<evidence type="ECO:0000256" key="5">
    <source>
        <dbReference type="ARBA" id="ARBA00022801"/>
    </source>
</evidence>
<evidence type="ECO:0000256" key="13">
    <source>
        <dbReference type="ARBA" id="ARBA00023242"/>
    </source>
</evidence>
<evidence type="ECO:0000256" key="11">
    <source>
        <dbReference type="ARBA" id="ARBA00023204"/>
    </source>
</evidence>
<dbReference type="EC" id="5.6.2.3" evidence="15"/>
<evidence type="ECO:0000256" key="7">
    <source>
        <dbReference type="ARBA" id="ARBA00022840"/>
    </source>
</evidence>
<keyword evidence="7 15" id="KW-0067">ATP-binding</keyword>
<accession>A0A1B2JBB9</accession>
<feature type="compositionally biased region" description="Low complexity" evidence="16">
    <location>
        <begin position="178"/>
        <end position="192"/>
    </location>
</feature>
<evidence type="ECO:0000256" key="10">
    <source>
        <dbReference type="ARBA" id="ARBA00023172"/>
    </source>
</evidence>
<reference evidence="18 19" key="1">
    <citation type="submission" date="2016-02" db="EMBL/GenBank/DDBJ databases">
        <title>Comparative genomic and transcriptomic foundation for Pichia pastoris.</title>
        <authorList>
            <person name="Love K.R."/>
            <person name="Shah K.A."/>
            <person name="Whittaker C.A."/>
            <person name="Wu J."/>
            <person name="Bartlett M.C."/>
            <person name="Ma D."/>
            <person name="Leeson R.L."/>
            <person name="Priest M."/>
            <person name="Young S.K."/>
            <person name="Love J.C."/>
        </authorList>
    </citation>
    <scope>NUCLEOTIDE SEQUENCE [LARGE SCALE GENOMIC DNA]</scope>
    <source>
        <strain evidence="18 19">ATCC 28485</strain>
    </source>
</reference>
<dbReference type="InterPro" id="IPR051055">
    <property type="entry name" value="PIF1_helicase"/>
</dbReference>
<keyword evidence="3 15" id="KW-0547">Nucleotide-binding</keyword>
<evidence type="ECO:0000256" key="3">
    <source>
        <dbReference type="ARBA" id="ARBA00022741"/>
    </source>
</evidence>
<comment type="catalytic activity">
    <reaction evidence="14 15">
        <text>ATP + H2O = ADP + phosphate + H(+)</text>
        <dbReference type="Rhea" id="RHEA:13065"/>
        <dbReference type="ChEBI" id="CHEBI:15377"/>
        <dbReference type="ChEBI" id="CHEBI:15378"/>
        <dbReference type="ChEBI" id="CHEBI:30616"/>
        <dbReference type="ChEBI" id="CHEBI:43474"/>
        <dbReference type="ChEBI" id="CHEBI:456216"/>
        <dbReference type="EC" id="5.6.2.3"/>
    </reaction>
</comment>
<keyword evidence="10 15" id="KW-0233">DNA recombination</keyword>
<comment type="similarity">
    <text evidence="15">Belongs to the helicase family. PIF1 subfamily.</text>
</comment>
<dbReference type="GO" id="GO:0000723">
    <property type="term" value="P:telomere maintenance"/>
    <property type="evidence" value="ECO:0007669"/>
    <property type="project" value="InterPro"/>
</dbReference>
<dbReference type="InterPro" id="IPR048293">
    <property type="entry name" value="PIF1_RRM3_pfh1"/>
</dbReference>
<proteinExistence type="inferred from homology"/>
<dbReference type="SUPFAM" id="SSF52540">
    <property type="entry name" value="P-loop containing nucleoside triphosphate hydrolases"/>
    <property type="match status" value="2"/>
</dbReference>
<dbReference type="GO" id="GO:0005739">
    <property type="term" value="C:mitochondrion"/>
    <property type="evidence" value="ECO:0007669"/>
    <property type="project" value="UniProtKB-SubCell"/>
</dbReference>
<dbReference type="GO" id="GO:0016887">
    <property type="term" value="F:ATP hydrolysis activity"/>
    <property type="evidence" value="ECO:0007669"/>
    <property type="project" value="RHEA"/>
</dbReference>
<dbReference type="Pfam" id="PF05970">
    <property type="entry name" value="PIF1"/>
    <property type="match status" value="1"/>
</dbReference>
<dbReference type="EMBL" id="CP014585">
    <property type="protein sequence ID" value="ANZ75344.1"/>
    <property type="molecule type" value="Genomic_DNA"/>
</dbReference>
<dbReference type="CDD" id="cd18037">
    <property type="entry name" value="DEXSc_Pif1_like"/>
    <property type="match status" value="1"/>
</dbReference>
<feature type="DNA-binding region" evidence="15">
    <location>
        <begin position="733"/>
        <end position="752"/>
    </location>
</feature>
<dbReference type="Pfam" id="PF21530">
    <property type="entry name" value="Pif1_2B_dom"/>
    <property type="match status" value="1"/>
</dbReference>
<keyword evidence="8 15" id="KW-0238">DNA-binding</keyword>
<keyword evidence="5 15" id="KW-0378">Hydrolase</keyword>
<evidence type="ECO:0000313" key="19">
    <source>
        <dbReference type="Proteomes" id="UP000094565"/>
    </source>
</evidence>
<dbReference type="GO" id="GO:0006310">
    <property type="term" value="P:DNA recombination"/>
    <property type="evidence" value="ECO:0007669"/>
    <property type="project" value="UniProtKB-UniRule"/>
</dbReference>
<dbReference type="GO" id="GO:0043139">
    <property type="term" value="F:5'-3' DNA helicase activity"/>
    <property type="evidence" value="ECO:0007669"/>
    <property type="project" value="UniProtKB-UniRule"/>
</dbReference>
<dbReference type="SMART" id="SM00382">
    <property type="entry name" value="AAA"/>
    <property type="match status" value="1"/>
</dbReference>
<organism evidence="18 19">
    <name type="scientific">Komagataella pastoris</name>
    <name type="common">Yeast</name>
    <name type="synonym">Pichia pastoris</name>
    <dbReference type="NCBI Taxonomy" id="4922"/>
    <lineage>
        <taxon>Eukaryota</taxon>
        <taxon>Fungi</taxon>
        <taxon>Dikarya</taxon>
        <taxon>Ascomycota</taxon>
        <taxon>Saccharomycotina</taxon>
        <taxon>Pichiomycetes</taxon>
        <taxon>Pichiales</taxon>
        <taxon>Pichiaceae</taxon>
        <taxon>Komagataella</taxon>
    </lineage>
</organism>
<evidence type="ECO:0000256" key="1">
    <source>
        <dbReference type="ARBA" id="ARBA00001946"/>
    </source>
</evidence>
<evidence type="ECO:0000256" key="8">
    <source>
        <dbReference type="ARBA" id="ARBA00023125"/>
    </source>
</evidence>
<feature type="domain" description="AAA+ ATPase" evidence="17">
    <location>
        <begin position="269"/>
        <end position="564"/>
    </location>
</feature>
<keyword evidence="12 15" id="KW-0413">Isomerase</keyword>
<feature type="region of interest" description="Disordered" evidence="16">
    <location>
        <begin position="149"/>
        <end position="194"/>
    </location>
</feature>
<gene>
    <name evidence="15 18" type="primary">PIF1</name>
    <name evidence="18" type="ORF">ATY40_BA7502738</name>
</gene>
<keyword evidence="4 15" id="KW-0227">DNA damage</keyword>
<dbReference type="InterPro" id="IPR003593">
    <property type="entry name" value="AAA+_ATPase"/>
</dbReference>
<evidence type="ECO:0000256" key="15">
    <source>
        <dbReference type="HAMAP-Rule" id="MF_03176"/>
    </source>
</evidence>
<evidence type="ECO:0000256" key="14">
    <source>
        <dbReference type="ARBA" id="ARBA00048954"/>
    </source>
</evidence>
<name>A0A1B2JBB9_PICPA</name>
<evidence type="ECO:0000256" key="9">
    <source>
        <dbReference type="ARBA" id="ARBA00023128"/>
    </source>
</evidence>
<evidence type="ECO:0000256" key="2">
    <source>
        <dbReference type="ARBA" id="ARBA00004604"/>
    </source>
</evidence>
<keyword evidence="6 15" id="KW-0347">Helicase</keyword>
<dbReference type="InterPro" id="IPR027417">
    <property type="entry name" value="P-loop_NTPase"/>
</dbReference>
<dbReference type="GO" id="GO:0006281">
    <property type="term" value="P:DNA repair"/>
    <property type="evidence" value="ECO:0007669"/>
    <property type="project" value="UniProtKB-UniRule"/>
</dbReference>
<evidence type="ECO:0000256" key="6">
    <source>
        <dbReference type="ARBA" id="ARBA00022806"/>
    </source>
</evidence>
<protein>
    <recommendedName>
        <fullName evidence="15">ATP-dependent DNA helicase PIF1</fullName>
        <ecNumber evidence="15">5.6.2.3</ecNumber>
    </recommendedName>
    <alternativeName>
        <fullName evidence="15">DNA 5'-3' helicase PIF1</fullName>
    </alternativeName>
    <alternativeName>
        <fullName evidence="15">DNA repair and recombination helicase PIF1</fullName>
    </alternativeName>
</protein>
<keyword evidence="11 15" id="KW-0234">DNA repair</keyword>
<dbReference type="CDD" id="cd18809">
    <property type="entry name" value="SF1_C_RecD"/>
    <property type="match status" value="1"/>
</dbReference>
<comment type="cofactor">
    <cofactor evidence="1 15">
        <name>Mg(2+)</name>
        <dbReference type="ChEBI" id="CHEBI:18420"/>
    </cofactor>
</comment>
<dbReference type="GO" id="GO:0003697">
    <property type="term" value="F:single-stranded DNA binding"/>
    <property type="evidence" value="ECO:0007669"/>
    <property type="project" value="UniProtKB-ARBA"/>
</dbReference>
<dbReference type="InterPro" id="IPR010285">
    <property type="entry name" value="DNA_helicase_pif1-like_DEAD"/>
</dbReference>
<feature type="binding site" evidence="15">
    <location>
        <begin position="277"/>
        <end position="284"/>
    </location>
    <ligand>
        <name>ATP</name>
        <dbReference type="ChEBI" id="CHEBI:30616"/>
    </ligand>
</feature>
<evidence type="ECO:0000313" key="18">
    <source>
        <dbReference type="EMBL" id="ANZ75344.1"/>
    </source>
</evidence>
<dbReference type="GO" id="GO:0005524">
    <property type="term" value="F:ATP binding"/>
    <property type="evidence" value="ECO:0007669"/>
    <property type="project" value="UniProtKB-UniRule"/>
</dbReference>
<dbReference type="HAMAP" id="MF_03176">
    <property type="entry name" value="PIF1"/>
    <property type="match status" value="1"/>
</dbReference>
<dbReference type="GO" id="GO:0005730">
    <property type="term" value="C:nucleolus"/>
    <property type="evidence" value="ECO:0007669"/>
    <property type="project" value="UniProtKB-SubCell"/>
</dbReference>
<keyword evidence="9 15" id="KW-0496">Mitochondrion</keyword>
<evidence type="ECO:0000256" key="12">
    <source>
        <dbReference type="ARBA" id="ARBA00023235"/>
    </source>
</evidence>
<dbReference type="Gene3D" id="3.40.50.300">
    <property type="entry name" value="P-loop containing nucleotide triphosphate hydrolases"/>
    <property type="match status" value="1"/>
</dbReference>
<keyword evidence="13 15" id="KW-0539">Nucleus</keyword>
<dbReference type="PANTHER" id="PTHR47642">
    <property type="entry name" value="ATP-DEPENDENT DNA HELICASE"/>
    <property type="match status" value="1"/>
</dbReference>
<evidence type="ECO:0000259" key="17">
    <source>
        <dbReference type="SMART" id="SM00382"/>
    </source>
</evidence>
<evidence type="ECO:0000256" key="16">
    <source>
        <dbReference type="SAM" id="MobiDB-lite"/>
    </source>
</evidence>
<comment type="subcellular location">
    <subcellularLocation>
        <location evidence="2">Nucleus</location>
        <location evidence="2">Nucleolus</location>
    </subcellularLocation>
    <subcellularLocation>
        <location evidence="15">Nucleus</location>
    </subcellularLocation>
    <subcellularLocation>
        <location evidence="15">Mitochondrion</location>
    </subcellularLocation>
</comment>
<dbReference type="Proteomes" id="UP000094565">
    <property type="component" value="Chromosome 2"/>
</dbReference>